<sequence length="67" mass="6949">MVIAGTRTRTVPVADALAELARFADAFTWAGCKRLAYKACASFDSTADGNIGPAATISPIVRACGRC</sequence>
<dbReference type="InterPro" id="IPR037051">
    <property type="entry name" value="4-carb_acid_sugar_kinase_N_sf"/>
</dbReference>
<keyword evidence="3" id="KW-1185">Reference proteome</keyword>
<gene>
    <name evidence="2" type="ORF">QO002_005655</name>
</gene>
<feature type="domain" description="Four-carbon acid sugar kinase N-terminal" evidence="1">
    <location>
        <begin position="3"/>
        <end position="56"/>
    </location>
</feature>
<proteinExistence type="predicted"/>
<dbReference type="Proteomes" id="UP001230207">
    <property type="component" value="Unassembled WGS sequence"/>
</dbReference>
<organism evidence="2 3">
    <name type="scientific">Pararhizobium capsulatum DSM 1112</name>
    <dbReference type="NCBI Taxonomy" id="1121113"/>
    <lineage>
        <taxon>Bacteria</taxon>
        <taxon>Pseudomonadati</taxon>
        <taxon>Pseudomonadota</taxon>
        <taxon>Alphaproteobacteria</taxon>
        <taxon>Hyphomicrobiales</taxon>
        <taxon>Rhizobiaceae</taxon>
        <taxon>Rhizobium/Agrobacterium group</taxon>
        <taxon>Pararhizobium</taxon>
    </lineage>
</organism>
<dbReference type="Gene3D" id="3.40.50.10840">
    <property type="entry name" value="Putative sugar-binding, N-terminal domain"/>
    <property type="match status" value="1"/>
</dbReference>
<name>A0ABU0BYX3_9HYPH</name>
<comment type="caution">
    <text evidence="2">The sequence shown here is derived from an EMBL/GenBank/DDBJ whole genome shotgun (WGS) entry which is preliminary data.</text>
</comment>
<dbReference type="Pfam" id="PF07005">
    <property type="entry name" value="SBD_N"/>
    <property type="match status" value="1"/>
</dbReference>
<dbReference type="EMBL" id="JAUSVF010000003">
    <property type="protein sequence ID" value="MDQ0323449.1"/>
    <property type="molecule type" value="Genomic_DNA"/>
</dbReference>
<protein>
    <submittedName>
        <fullName evidence="2">Uncharacterized protein YgbK (DUF1537 family)</fullName>
    </submittedName>
</protein>
<dbReference type="SUPFAM" id="SSF142764">
    <property type="entry name" value="YgbK-like"/>
    <property type="match status" value="1"/>
</dbReference>
<evidence type="ECO:0000313" key="3">
    <source>
        <dbReference type="Proteomes" id="UP001230207"/>
    </source>
</evidence>
<reference evidence="2 3" key="1">
    <citation type="submission" date="2023-07" db="EMBL/GenBank/DDBJ databases">
        <title>Genomic Encyclopedia of Type Strains, Phase IV (KMG-IV): sequencing the most valuable type-strain genomes for metagenomic binning, comparative biology and taxonomic classification.</title>
        <authorList>
            <person name="Goeker M."/>
        </authorList>
    </citation>
    <scope>NUCLEOTIDE SEQUENCE [LARGE SCALE GENOMIC DNA]</scope>
    <source>
        <strain evidence="2 3">DSM 1112</strain>
    </source>
</reference>
<evidence type="ECO:0000259" key="1">
    <source>
        <dbReference type="Pfam" id="PF07005"/>
    </source>
</evidence>
<accession>A0ABU0BYX3</accession>
<evidence type="ECO:0000313" key="2">
    <source>
        <dbReference type="EMBL" id="MDQ0323449.1"/>
    </source>
</evidence>
<dbReference type="InterPro" id="IPR010737">
    <property type="entry name" value="4-carb_acid_sugar_kinase_N"/>
</dbReference>